<comment type="function">
    <text evidence="1 15">Histone methyltransferase that specifically trimethylates histone H3 to form H3K79me3. This methylation is required for telomere silencing and for the pachytene checkpoint during the meiotic cell cycle by allowing the recruitment of RAD9 to double strand breaks. Nucleosomes are preferred as substrate compared to free histone.</text>
</comment>
<dbReference type="GO" id="GO:0006281">
    <property type="term" value="P:DNA repair"/>
    <property type="evidence" value="ECO:0007669"/>
    <property type="project" value="InterPro"/>
</dbReference>
<evidence type="ECO:0000256" key="15">
    <source>
        <dbReference type="PIRNR" id="PIRNR017570"/>
    </source>
</evidence>
<dbReference type="GO" id="GO:0000077">
    <property type="term" value="P:DNA damage checkpoint signaling"/>
    <property type="evidence" value="ECO:0007669"/>
    <property type="project" value="InterPro"/>
</dbReference>
<evidence type="ECO:0000313" key="19">
    <source>
        <dbReference type="EMBL" id="KZF26588.1"/>
    </source>
</evidence>
<keyword evidence="12 15" id="KW-0539">Nucleus</keyword>
<keyword evidence="8" id="KW-0677">Repeat</keyword>
<keyword evidence="7 15" id="KW-0949">S-adenosyl-L-methionine</keyword>
<evidence type="ECO:0000256" key="1">
    <source>
        <dbReference type="ARBA" id="ARBA00003482"/>
    </source>
</evidence>
<feature type="region of interest" description="Disordered" evidence="17">
    <location>
        <begin position="1"/>
        <end position="134"/>
    </location>
</feature>
<evidence type="ECO:0000256" key="11">
    <source>
        <dbReference type="ARBA" id="ARBA00023163"/>
    </source>
</evidence>
<dbReference type="GO" id="GO:0005634">
    <property type="term" value="C:nucleus"/>
    <property type="evidence" value="ECO:0007669"/>
    <property type="project" value="UniProtKB-SubCell"/>
</dbReference>
<dbReference type="Pfam" id="PF08123">
    <property type="entry name" value="DOT1"/>
    <property type="match status" value="1"/>
</dbReference>
<dbReference type="CDD" id="cd02440">
    <property type="entry name" value="AdoMet_MTases"/>
    <property type="match status" value="1"/>
</dbReference>
<evidence type="ECO:0000256" key="6">
    <source>
        <dbReference type="ARBA" id="ARBA00022679"/>
    </source>
</evidence>
<feature type="domain" description="DOT1" evidence="18">
    <location>
        <begin position="188"/>
        <end position="509"/>
    </location>
</feature>
<evidence type="ECO:0000256" key="2">
    <source>
        <dbReference type="ARBA" id="ARBA00004123"/>
    </source>
</evidence>
<name>A0A165JT35_XYLHT</name>
<dbReference type="GO" id="GO:0000781">
    <property type="term" value="C:chromosome, telomeric region"/>
    <property type="evidence" value="ECO:0007669"/>
    <property type="project" value="GOC"/>
</dbReference>
<evidence type="ECO:0000256" key="10">
    <source>
        <dbReference type="ARBA" id="ARBA00023015"/>
    </source>
</evidence>
<keyword evidence="9 15" id="KW-0156">Chromatin regulator</keyword>
<dbReference type="GO" id="GO:0140956">
    <property type="term" value="F:histone H3K79 trimethyltransferase activity"/>
    <property type="evidence" value="ECO:0007669"/>
    <property type="project" value="UniProtKB-EC"/>
</dbReference>
<evidence type="ECO:0000313" key="20">
    <source>
        <dbReference type="Proteomes" id="UP000076632"/>
    </source>
</evidence>
<dbReference type="PROSITE" id="PS51569">
    <property type="entry name" value="DOT1"/>
    <property type="match status" value="1"/>
</dbReference>
<accession>A0A165JT35</accession>
<evidence type="ECO:0000256" key="17">
    <source>
        <dbReference type="SAM" id="MobiDB-lite"/>
    </source>
</evidence>
<dbReference type="Proteomes" id="UP000076632">
    <property type="component" value="Unassembled WGS sequence"/>
</dbReference>
<keyword evidence="5 15" id="KW-0489">Methyltransferase</keyword>
<reference evidence="19 20" key="1">
    <citation type="journal article" date="2016" name="Fungal Biol.">
        <title>The genome of Xylona heveae provides a window into fungal endophytism.</title>
        <authorList>
            <person name="Gazis R."/>
            <person name="Kuo A."/>
            <person name="Riley R."/>
            <person name="LaButti K."/>
            <person name="Lipzen A."/>
            <person name="Lin J."/>
            <person name="Amirebrahimi M."/>
            <person name="Hesse C.N."/>
            <person name="Spatafora J.W."/>
            <person name="Henrissat B."/>
            <person name="Hainaut M."/>
            <person name="Grigoriev I.V."/>
            <person name="Hibbett D.S."/>
        </authorList>
    </citation>
    <scope>NUCLEOTIDE SEQUENCE [LARGE SCALE GENOMIC DNA]</scope>
    <source>
        <strain evidence="19 20">TC161</strain>
    </source>
</reference>
<comment type="subcellular location">
    <subcellularLocation>
        <location evidence="2 15">Nucleus</location>
    </subcellularLocation>
</comment>
<keyword evidence="6 15" id="KW-0808">Transferase</keyword>
<feature type="binding site" evidence="16">
    <location>
        <begin position="315"/>
        <end position="318"/>
    </location>
    <ligand>
        <name>S-adenosyl-L-methionine</name>
        <dbReference type="ChEBI" id="CHEBI:59789"/>
    </ligand>
</feature>
<gene>
    <name evidence="19" type="ORF">L228DRAFT_243068</name>
</gene>
<evidence type="ECO:0000256" key="9">
    <source>
        <dbReference type="ARBA" id="ARBA00022853"/>
    </source>
</evidence>
<dbReference type="GeneID" id="28896727"/>
<dbReference type="InterPro" id="IPR029063">
    <property type="entry name" value="SAM-dependent_MTases_sf"/>
</dbReference>
<evidence type="ECO:0000259" key="18">
    <source>
        <dbReference type="PROSITE" id="PS51569"/>
    </source>
</evidence>
<dbReference type="PIRSF" id="PIRSF017570">
    <property type="entry name" value="Histone_H3-K79_MeTrfase"/>
    <property type="match status" value="1"/>
</dbReference>
<keyword evidence="20" id="KW-1185">Reference proteome</keyword>
<dbReference type="PANTHER" id="PTHR21451:SF0">
    <property type="entry name" value="HISTONE-LYSINE N-METHYLTRANSFERASE, H3 LYSINE-79 SPECIFIC"/>
    <property type="match status" value="1"/>
</dbReference>
<dbReference type="STRING" id="1328760.A0A165JT35"/>
<dbReference type="AlphaFoldDB" id="A0A165JT35"/>
<dbReference type="InterPro" id="IPR030445">
    <property type="entry name" value="H3-K79_meTrfase"/>
</dbReference>
<evidence type="ECO:0000256" key="4">
    <source>
        <dbReference type="ARBA" id="ARBA00020987"/>
    </source>
</evidence>
<dbReference type="Gene3D" id="1.10.260.170">
    <property type="match status" value="1"/>
</dbReference>
<evidence type="ECO:0000256" key="14">
    <source>
        <dbReference type="ARBA" id="ARBA00047770"/>
    </source>
</evidence>
<proteinExistence type="inferred from homology"/>
<feature type="binding site" evidence="16">
    <location>
        <begin position="400"/>
        <end position="401"/>
    </location>
    <ligand>
        <name>S-adenosyl-L-methionine</name>
        <dbReference type="ChEBI" id="CHEBI:59789"/>
    </ligand>
</feature>
<dbReference type="FunCoup" id="A0A165JT35">
    <property type="interactions" value="26"/>
</dbReference>
<dbReference type="FunFam" id="3.40.50.150:FF:000033">
    <property type="entry name" value="Histone-lysine N-methyltransferase, H3 lysine-79 specific"/>
    <property type="match status" value="1"/>
</dbReference>
<dbReference type="OMA" id="VQQKNYW"/>
<dbReference type="EC" id="2.1.1.360" evidence="3 15"/>
<feature type="binding site" evidence="16">
    <location>
        <position position="364"/>
    </location>
    <ligand>
        <name>S-adenosyl-L-methionine</name>
        <dbReference type="ChEBI" id="CHEBI:59789"/>
    </ligand>
</feature>
<dbReference type="InParanoid" id="A0A165JT35"/>
<dbReference type="InterPro" id="IPR021162">
    <property type="entry name" value="Dot1"/>
</dbReference>
<feature type="compositionally biased region" description="Basic residues" evidence="17">
    <location>
        <begin position="82"/>
        <end position="92"/>
    </location>
</feature>
<feature type="compositionally biased region" description="Polar residues" evidence="17">
    <location>
        <begin position="69"/>
        <end position="78"/>
    </location>
</feature>
<dbReference type="OrthoDB" id="443402at2759"/>
<feature type="compositionally biased region" description="Polar residues" evidence="17">
    <location>
        <begin position="50"/>
        <end position="61"/>
    </location>
</feature>
<dbReference type="GO" id="GO:0042393">
    <property type="term" value="F:histone binding"/>
    <property type="evidence" value="ECO:0007669"/>
    <property type="project" value="InterPro"/>
</dbReference>
<evidence type="ECO:0000256" key="12">
    <source>
        <dbReference type="ARBA" id="ARBA00023242"/>
    </source>
</evidence>
<feature type="binding site" evidence="16">
    <location>
        <begin position="338"/>
        <end position="347"/>
    </location>
    <ligand>
        <name>S-adenosyl-L-methionine</name>
        <dbReference type="ChEBI" id="CHEBI:59789"/>
    </ligand>
</feature>
<evidence type="ECO:0000256" key="16">
    <source>
        <dbReference type="PIRSR" id="PIRSR017570-1"/>
    </source>
</evidence>
<keyword evidence="10 15" id="KW-0805">Transcription regulation</keyword>
<keyword evidence="11 15" id="KW-0804">Transcription</keyword>
<comment type="similarity">
    <text evidence="15">Belongs to the class I-like SAM-binding methyltransferase superfamily. DOT1 family.</text>
</comment>
<dbReference type="GO" id="GO:0032259">
    <property type="term" value="P:methylation"/>
    <property type="evidence" value="ECO:0007669"/>
    <property type="project" value="UniProtKB-KW"/>
</dbReference>
<evidence type="ECO:0000256" key="5">
    <source>
        <dbReference type="ARBA" id="ARBA00022603"/>
    </source>
</evidence>
<dbReference type="GO" id="GO:0000786">
    <property type="term" value="C:nucleosome"/>
    <property type="evidence" value="ECO:0007669"/>
    <property type="project" value="InterPro"/>
</dbReference>
<dbReference type="SUPFAM" id="SSF53335">
    <property type="entry name" value="S-adenosyl-L-methionine-dependent methyltransferases"/>
    <property type="match status" value="1"/>
</dbReference>
<evidence type="ECO:0000256" key="7">
    <source>
        <dbReference type="ARBA" id="ARBA00022691"/>
    </source>
</evidence>
<sequence>MGFFDHLQKKGSSAIKPQGAQIRREVVRTPSAQVIGGKDARRPLTHKKSLNASKLGQQNGASPARTLAVRQQGSLSPDSRSSRSRNSSRRRTPATPQRLSSSSEDSDSDDSLINSRKRIRTSASGEPDLKRHLPDKRAFADKEDASFPFIHASDIASLNKSSKFVKAFRDSTRSTAIFLQYPSRSKPERYELVVPKESDEFKALDEITQVVDLVAKHYVPESLQDAFLDEEKGFQRRFKRAISRQSEEEFREALEDYNKQIKRLREDGTVVKILESRHSLALPLVERVLNQIYARTVSPRVGSLRHYENGTDNVYGELLPRFISQIFKDTKLKSEHVFVDLGSGVGNVVLQAALEIGCESWGCEMMEGPCDLAELQDKEFKARARLWGLAVGSTHIERGDFLKNEKIGKVLQRADVVLVNNQAFTPQLNNELMNLFLDLREGCQIVSLKSFVPQGHKITSRNFNSPVNLLEVEMKHYWSDSVSWTDVGGTYFVARKDSSKLRAFAERMR</sequence>
<comment type="catalytic activity">
    <reaction evidence="14 15">
        <text>L-lysyl(79)-[histone H3] + 3 S-adenosyl-L-methionine = N(6),N(6),N(6)-trimethyl-L-lysyl(79)-[histone H3] + 3 S-adenosyl-L-homocysteine + 3 H(+)</text>
        <dbReference type="Rhea" id="RHEA:60328"/>
        <dbReference type="Rhea" id="RHEA-COMP:15549"/>
        <dbReference type="Rhea" id="RHEA-COMP:15552"/>
        <dbReference type="ChEBI" id="CHEBI:15378"/>
        <dbReference type="ChEBI" id="CHEBI:29969"/>
        <dbReference type="ChEBI" id="CHEBI:57856"/>
        <dbReference type="ChEBI" id="CHEBI:59789"/>
        <dbReference type="ChEBI" id="CHEBI:61961"/>
        <dbReference type="EC" id="2.1.1.360"/>
    </reaction>
</comment>
<organism evidence="19 20">
    <name type="scientific">Xylona heveae (strain CBS 132557 / TC161)</name>
    <dbReference type="NCBI Taxonomy" id="1328760"/>
    <lineage>
        <taxon>Eukaryota</taxon>
        <taxon>Fungi</taxon>
        <taxon>Dikarya</taxon>
        <taxon>Ascomycota</taxon>
        <taxon>Pezizomycotina</taxon>
        <taxon>Xylonomycetes</taxon>
        <taxon>Xylonales</taxon>
        <taxon>Xylonaceae</taxon>
        <taxon>Xylona</taxon>
    </lineage>
</organism>
<evidence type="ECO:0000256" key="13">
    <source>
        <dbReference type="ARBA" id="ARBA00029821"/>
    </source>
</evidence>
<evidence type="ECO:0000256" key="8">
    <source>
        <dbReference type="ARBA" id="ARBA00022737"/>
    </source>
</evidence>
<dbReference type="PANTHER" id="PTHR21451">
    <property type="entry name" value="HISTONE H3 METHYLTRANSFERASE"/>
    <property type="match status" value="1"/>
</dbReference>
<protein>
    <recommendedName>
        <fullName evidence="4 15">Histone-lysine N-methyltransferase, H3 lysine-79 specific</fullName>
        <ecNumber evidence="3 15">2.1.1.360</ecNumber>
    </recommendedName>
    <alternativeName>
        <fullName evidence="13 15">Histone H3-K79 methyltransferase</fullName>
    </alternativeName>
</protein>
<dbReference type="InterPro" id="IPR025789">
    <property type="entry name" value="DOT1_dom"/>
</dbReference>
<dbReference type="Gene3D" id="3.40.50.150">
    <property type="entry name" value="Vaccinia Virus protein VP39"/>
    <property type="match status" value="1"/>
</dbReference>
<dbReference type="EMBL" id="KV407454">
    <property type="protein sequence ID" value="KZF26588.1"/>
    <property type="molecule type" value="Genomic_DNA"/>
</dbReference>
<dbReference type="RefSeq" id="XP_018192143.1">
    <property type="nucleotide sequence ID" value="XM_018331590.1"/>
</dbReference>
<evidence type="ECO:0000256" key="3">
    <source>
        <dbReference type="ARBA" id="ARBA00012190"/>
    </source>
</evidence>
<dbReference type="GO" id="GO:0031509">
    <property type="term" value="P:subtelomeric heterochromatin formation"/>
    <property type="evidence" value="ECO:0007669"/>
    <property type="project" value="InterPro"/>
</dbReference>